<proteinExistence type="predicted"/>
<feature type="region of interest" description="Disordered" evidence="1">
    <location>
        <begin position="20"/>
        <end position="46"/>
    </location>
</feature>
<dbReference type="EMBL" id="NRSZ01000812">
    <property type="protein sequence ID" value="PNY25041.1"/>
    <property type="molecule type" value="Genomic_DNA"/>
</dbReference>
<feature type="compositionally biased region" description="Low complexity" evidence="1">
    <location>
        <begin position="23"/>
        <end position="46"/>
    </location>
</feature>
<sequence>MTQSLLPSHRQLLTRLVASLSQSPPTSTSTPQANALAPDGGAAGPADADRRHLLLTLHVLFPSVVLPALDLLDRRLVTRITVAGERPGPDGPPRTGFTHARGHNDDGDDDDDDAGHLVEDGGGDGDGGARAGQPTSSQHTGVDEAPFIRVYTVRSLASTLTRRSRRDAASASKTYVVYLDAWSCSCASFALEAFTRHAQPAVKADAAAPSSPLAPDNDTRPGLSSFGGMGADGLPGHGGDVPCCKHLMACLLAEKWGDVLESRVDDKRATKEELAGIISNV</sequence>
<feature type="region of interest" description="Disordered" evidence="1">
    <location>
        <begin position="83"/>
        <end position="143"/>
    </location>
</feature>
<feature type="region of interest" description="Disordered" evidence="1">
    <location>
        <begin position="205"/>
        <end position="228"/>
    </location>
</feature>
<evidence type="ECO:0000313" key="3">
    <source>
        <dbReference type="Proteomes" id="UP000236621"/>
    </source>
</evidence>
<dbReference type="OrthoDB" id="74545at2759"/>
<protein>
    <recommendedName>
        <fullName evidence="4">SWIM-type domain-containing protein</fullName>
    </recommendedName>
</protein>
<accession>A0A2K3QBZ5</accession>
<feature type="compositionally biased region" description="Low complexity" evidence="1">
    <location>
        <begin position="205"/>
        <end position="216"/>
    </location>
</feature>
<name>A0A2K3QBZ5_9HYPO</name>
<evidence type="ECO:0008006" key="4">
    <source>
        <dbReference type="Google" id="ProtNLM"/>
    </source>
</evidence>
<organism evidence="2 3">
    <name type="scientific">Tolypocladium capitatum</name>
    <dbReference type="NCBI Taxonomy" id="45235"/>
    <lineage>
        <taxon>Eukaryota</taxon>
        <taxon>Fungi</taxon>
        <taxon>Dikarya</taxon>
        <taxon>Ascomycota</taxon>
        <taxon>Pezizomycotina</taxon>
        <taxon>Sordariomycetes</taxon>
        <taxon>Hypocreomycetidae</taxon>
        <taxon>Hypocreales</taxon>
        <taxon>Ophiocordycipitaceae</taxon>
        <taxon>Tolypocladium</taxon>
    </lineage>
</organism>
<comment type="caution">
    <text evidence="2">The sequence shown here is derived from an EMBL/GenBank/DDBJ whole genome shotgun (WGS) entry which is preliminary data.</text>
</comment>
<dbReference type="STRING" id="45235.A0A2K3QBZ5"/>
<evidence type="ECO:0000313" key="2">
    <source>
        <dbReference type="EMBL" id="PNY25041.1"/>
    </source>
</evidence>
<keyword evidence="3" id="KW-1185">Reference proteome</keyword>
<reference evidence="2 3" key="1">
    <citation type="submission" date="2017-08" db="EMBL/GenBank/DDBJ databases">
        <title>Harnessing the power of phylogenomics to disentangle the directionality and signatures of interkingdom host jumping in the parasitic fungal genus Tolypocladium.</title>
        <authorList>
            <person name="Quandt C.A."/>
            <person name="Patterson W."/>
            <person name="Spatafora J.W."/>
        </authorList>
    </citation>
    <scope>NUCLEOTIDE SEQUENCE [LARGE SCALE GENOMIC DNA]</scope>
    <source>
        <strain evidence="2 3">CBS 113982</strain>
    </source>
</reference>
<evidence type="ECO:0000256" key="1">
    <source>
        <dbReference type="SAM" id="MobiDB-lite"/>
    </source>
</evidence>
<gene>
    <name evidence="2" type="ORF">TCAP_05020</name>
</gene>
<dbReference type="AlphaFoldDB" id="A0A2K3QBZ5"/>
<dbReference type="Proteomes" id="UP000236621">
    <property type="component" value="Unassembled WGS sequence"/>
</dbReference>